<evidence type="ECO:0000313" key="3">
    <source>
        <dbReference type="EMBL" id="ENZ20218.1"/>
    </source>
</evidence>
<feature type="transmembrane region" description="Helical" evidence="1">
    <location>
        <begin position="7"/>
        <end position="26"/>
    </location>
</feature>
<dbReference type="GeneID" id="57963588"/>
<dbReference type="Pfam" id="PF07331">
    <property type="entry name" value="TctB"/>
    <property type="match status" value="1"/>
</dbReference>
<reference evidence="3 4" key="1">
    <citation type="submission" date="2013-01" db="EMBL/GenBank/DDBJ databases">
        <title>The Genome Sequence of Clostridium clostridioforme 90A8.</title>
        <authorList>
            <consortium name="The Broad Institute Genome Sequencing Platform"/>
            <person name="Earl A."/>
            <person name="Ward D."/>
            <person name="Feldgarden M."/>
            <person name="Gevers D."/>
            <person name="Courvalin P."/>
            <person name="Lambert T."/>
            <person name="Walker B."/>
            <person name="Young S.K."/>
            <person name="Zeng Q."/>
            <person name="Gargeya S."/>
            <person name="Fitzgerald M."/>
            <person name="Haas B."/>
            <person name="Abouelleil A."/>
            <person name="Alvarado L."/>
            <person name="Arachchi H.M."/>
            <person name="Berlin A.M."/>
            <person name="Chapman S.B."/>
            <person name="Dewar J."/>
            <person name="Goldberg J."/>
            <person name="Griggs A."/>
            <person name="Gujja S."/>
            <person name="Hansen M."/>
            <person name="Howarth C."/>
            <person name="Imamovic A."/>
            <person name="Larimer J."/>
            <person name="McCowan C."/>
            <person name="Murphy C."/>
            <person name="Neiman D."/>
            <person name="Pearson M."/>
            <person name="Priest M."/>
            <person name="Roberts A."/>
            <person name="Saif S."/>
            <person name="Shea T."/>
            <person name="Sisk P."/>
            <person name="Sykes S."/>
            <person name="Wortman J."/>
            <person name="Nusbaum C."/>
            <person name="Birren B."/>
        </authorList>
    </citation>
    <scope>NUCLEOTIDE SEQUENCE [LARGE SCALE GENOMIC DNA]</scope>
    <source>
        <strain evidence="3 4">90A8</strain>
    </source>
</reference>
<feature type="transmembrane region" description="Helical" evidence="1">
    <location>
        <begin position="38"/>
        <end position="58"/>
    </location>
</feature>
<evidence type="ECO:0000313" key="4">
    <source>
        <dbReference type="Proteomes" id="UP000013085"/>
    </source>
</evidence>
<dbReference type="EMBL" id="AGYR01000001">
    <property type="protein sequence ID" value="ENZ20218.1"/>
    <property type="molecule type" value="Genomic_DNA"/>
</dbReference>
<dbReference type="InterPro" id="IPR009936">
    <property type="entry name" value="DUF1468"/>
</dbReference>
<evidence type="ECO:0000259" key="2">
    <source>
        <dbReference type="Pfam" id="PF07331"/>
    </source>
</evidence>
<dbReference type="Proteomes" id="UP000013085">
    <property type="component" value="Unassembled WGS sequence"/>
</dbReference>
<organism evidence="3 4">
    <name type="scientific">[Clostridium] clostridioforme 90A8</name>
    <dbReference type="NCBI Taxonomy" id="999408"/>
    <lineage>
        <taxon>Bacteria</taxon>
        <taxon>Bacillati</taxon>
        <taxon>Bacillota</taxon>
        <taxon>Clostridia</taxon>
        <taxon>Lachnospirales</taxon>
        <taxon>Lachnospiraceae</taxon>
        <taxon>Enterocloster</taxon>
    </lineage>
</organism>
<dbReference type="RefSeq" id="WP_002586017.1">
    <property type="nucleotide sequence ID" value="NZ_KB850976.1"/>
</dbReference>
<gene>
    <name evidence="3" type="ORF">HMPREF1090_00147</name>
</gene>
<feature type="transmembrane region" description="Helical" evidence="1">
    <location>
        <begin position="117"/>
        <end position="137"/>
    </location>
</feature>
<dbReference type="HOGENOM" id="CLU_110735_7_1_9"/>
<keyword evidence="1" id="KW-0472">Membrane</keyword>
<sequence length="155" mass="16644">MKNKDRIGGIIFAIFGALVTSMASGIRMPANLSEPGPRLFPCIAGVGMLICGLGMAVTAKSSGDEAPFLEKAGWKRLGIVALTLVLYYFGLEYIGFLIMTPIFAFAVIMILSSGKKINRILAVIVAVLTTVILYLLFQKVFVILLPAGKLISFTL</sequence>
<dbReference type="PATRIC" id="fig|999408.3.peg.161"/>
<name>A0A0E2HH85_9FIRM</name>
<keyword evidence="1" id="KW-1133">Transmembrane helix</keyword>
<accession>A0A0E2HH85</accession>
<feature type="domain" description="DUF1468" evidence="2">
    <location>
        <begin position="7"/>
        <end position="146"/>
    </location>
</feature>
<protein>
    <recommendedName>
        <fullName evidence="2">DUF1468 domain-containing protein</fullName>
    </recommendedName>
</protein>
<dbReference type="AlphaFoldDB" id="A0A0E2HH85"/>
<feature type="transmembrane region" description="Helical" evidence="1">
    <location>
        <begin position="79"/>
        <end position="111"/>
    </location>
</feature>
<keyword evidence="1" id="KW-0812">Transmembrane</keyword>
<evidence type="ECO:0000256" key="1">
    <source>
        <dbReference type="SAM" id="Phobius"/>
    </source>
</evidence>
<comment type="caution">
    <text evidence="3">The sequence shown here is derived from an EMBL/GenBank/DDBJ whole genome shotgun (WGS) entry which is preliminary data.</text>
</comment>
<proteinExistence type="predicted"/>